<keyword evidence="4 7" id="KW-1133">Transmembrane helix</keyword>
<evidence type="ECO:0000313" key="10">
    <source>
        <dbReference type="EMBL" id="QGG96361.1"/>
    </source>
</evidence>
<evidence type="ECO:0000256" key="6">
    <source>
        <dbReference type="ARBA" id="ARBA00038076"/>
    </source>
</evidence>
<feature type="domain" description="MacB-like periplasmic core" evidence="9">
    <location>
        <begin position="497"/>
        <end position="700"/>
    </location>
</feature>
<feature type="transmembrane region" description="Helical" evidence="7">
    <location>
        <begin position="369"/>
        <end position="392"/>
    </location>
</feature>
<dbReference type="KEGG" id="atq:GH723_15345"/>
<feature type="domain" description="ABC3 transporter permease C-terminal" evidence="8">
    <location>
        <begin position="275"/>
        <end position="396"/>
    </location>
</feature>
<reference evidence="10 11" key="1">
    <citation type="submission" date="2019-11" db="EMBL/GenBank/DDBJ databases">
        <authorList>
            <person name="He Y."/>
        </authorList>
    </citation>
    <scope>NUCLEOTIDE SEQUENCE [LARGE SCALE GENOMIC DNA]</scope>
    <source>
        <strain evidence="10 11">SCSIO 58843</strain>
    </source>
</reference>
<dbReference type="PANTHER" id="PTHR30572:SF4">
    <property type="entry name" value="ABC TRANSPORTER PERMEASE YTRF"/>
    <property type="match status" value="1"/>
</dbReference>
<organism evidence="10 11">
    <name type="scientific">Actinomarinicola tropica</name>
    <dbReference type="NCBI Taxonomy" id="2789776"/>
    <lineage>
        <taxon>Bacteria</taxon>
        <taxon>Bacillati</taxon>
        <taxon>Actinomycetota</taxon>
        <taxon>Acidimicrobiia</taxon>
        <taxon>Acidimicrobiales</taxon>
        <taxon>Iamiaceae</taxon>
        <taxon>Actinomarinicola</taxon>
    </lineage>
</organism>
<feature type="transmembrane region" description="Helical" evidence="7">
    <location>
        <begin position="501"/>
        <end position="521"/>
    </location>
</feature>
<dbReference type="GO" id="GO:0005886">
    <property type="term" value="C:plasma membrane"/>
    <property type="evidence" value="ECO:0007669"/>
    <property type="project" value="UniProtKB-SubCell"/>
</dbReference>
<dbReference type="AlphaFoldDB" id="A0A5Q2RP44"/>
<keyword evidence="11" id="KW-1185">Reference proteome</keyword>
<keyword evidence="3 7" id="KW-0812">Transmembrane</keyword>
<dbReference type="RefSeq" id="WP_153760465.1">
    <property type="nucleotide sequence ID" value="NZ_CP045851.1"/>
</dbReference>
<feature type="transmembrane region" description="Helical" evidence="7">
    <location>
        <begin position="726"/>
        <end position="755"/>
    </location>
</feature>
<comment type="similarity">
    <text evidence="6">Belongs to the ABC-4 integral membrane protein family.</text>
</comment>
<accession>A0A5Q2RP44</accession>
<dbReference type="PANTHER" id="PTHR30572">
    <property type="entry name" value="MEMBRANE COMPONENT OF TRANSPORTER-RELATED"/>
    <property type="match status" value="1"/>
</dbReference>
<dbReference type="Proteomes" id="UP000334019">
    <property type="component" value="Chromosome"/>
</dbReference>
<feature type="transmembrane region" description="Helical" evidence="7">
    <location>
        <begin position="445"/>
        <end position="464"/>
    </location>
</feature>
<keyword evidence="5 7" id="KW-0472">Membrane</keyword>
<dbReference type="GO" id="GO:0022857">
    <property type="term" value="F:transmembrane transporter activity"/>
    <property type="evidence" value="ECO:0007669"/>
    <property type="project" value="TreeGrafter"/>
</dbReference>
<protein>
    <submittedName>
        <fullName evidence="10">FtsX-like permease family protein</fullName>
    </submittedName>
</protein>
<evidence type="ECO:0000313" key="11">
    <source>
        <dbReference type="Proteomes" id="UP000334019"/>
    </source>
</evidence>
<dbReference type="InterPro" id="IPR003838">
    <property type="entry name" value="ABC3_permease_C"/>
</dbReference>
<dbReference type="InterPro" id="IPR025857">
    <property type="entry name" value="MacB_PCD"/>
</dbReference>
<feature type="domain" description="ABC3 transporter permease C-terminal" evidence="8">
    <location>
        <begin position="734"/>
        <end position="849"/>
    </location>
</feature>
<feature type="transmembrane region" description="Helical" evidence="7">
    <location>
        <begin position="820"/>
        <end position="840"/>
    </location>
</feature>
<dbReference type="Pfam" id="PF02687">
    <property type="entry name" value="FtsX"/>
    <property type="match status" value="2"/>
</dbReference>
<feature type="transmembrane region" description="Helical" evidence="7">
    <location>
        <begin position="413"/>
        <end position="433"/>
    </location>
</feature>
<evidence type="ECO:0000256" key="5">
    <source>
        <dbReference type="ARBA" id="ARBA00023136"/>
    </source>
</evidence>
<dbReference type="InterPro" id="IPR050250">
    <property type="entry name" value="Macrolide_Exporter_MacB"/>
</dbReference>
<feature type="domain" description="MacB-like periplasmic core" evidence="9">
    <location>
        <begin position="19"/>
        <end position="237"/>
    </location>
</feature>
<feature type="transmembrane region" description="Helical" evidence="7">
    <location>
        <begin position="776"/>
        <end position="800"/>
    </location>
</feature>
<feature type="transmembrane region" description="Helical" evidence="7">
    <location>
        <begin position="316"/>
        <end position="349"/>
    </location>
</feature>
<proteinExistence type="inferred from homology"/>
<evidence type="ECO:0000256" key="7">
    <source>
        <dbReference type="SAM" id="Phobius"/>
    </source>
</evidence>
<evidence type="ECO:0000256" key="1">
    <source>
        <dbReference type="ARBA" id="ARBA00004651"/>
    </source>
</evidence>
<evidence type="ECO:0000256" key="4">
    <source>
        <dbReference type="ARBA" id="ARBA00022989"/>
    </source>
</evidence>
<evidence type="ECO:0000259" key="9">
    <source>
        <dbReference type="Pfam" id="PF12704"/>
    </source>
</evidence>
<feature type="transmembrane region" description="Helical" evidence="7">
    <location>
        <begin position="268"/>
        <end position="295"/>
    </location>
</feature>
<evidence type="ECO:0000256" key="2">
    <source>
        <dbReference type="ARBA" id="ARBA00022475"/>
    </source>
</evidence>
<gene>
    <name evidence="10" type="ORF">GH723_15345</name>
</gene>
<keyword evidence="2" id="KW-1003">Cell membrane</keyword>
<evidence type="ECO:0000259" key="8">
    <source>
        <dbReference type="Pfam" id="PF02687"/>
    </source>
</evidence>
<dbReference type="Pfam" id="PF12704">
    <property type="entry name" value="MacB_PCD"/>
    <property type="match status" value="2"/>
</dbReference>
<comment type="subcellular location">
    <subcellularLocation>
        <location evidence="1">Cell membrane</location>
        <topology evidence="1">Multi-pass membrane protein</topology>
    </subcellularLocation>
</comment>
<dbReference type="EMBL" id="CP045851">
    <property type="protein sequence ID" value="QGG96361.1"/>
    <property type="molecule type" value="Genomic_DNA"/>
</dbReference>
<evidence type="ECO:0000256" key="3">
    <source>
        <dbReference type="ARBA" id="ARBA00022692"/>
    </source>
</evidence>
<name>A0A5Q2RP44_9ACTN</name>
<sequence>MLRTTLRSLWEHKRRLISTTVAVFLGVSFMAGTFVLGDTLDESVESLVGEVTVGLDAQVRGPELFDTGFGVLYTPIDQSLVDVVAGVEEVEDAAGYVTVETGVQVLGADGDTIGMPNAAPTIVESFIPNPDISGYDIPEGRGVEAPDEMVINRAAAEDGELELGDTVTLTSSLGRTEYTLVGITTTVSGRDTIAGAILVGLATEQAQELAGLDGQINYVYATAAGGTTQEELVAAIGAELPSEPQLEVITGQQAADELTSTFQEGLSFFSTFLLVFALIALVVGSFIIFNTFSILVAQRGRELALLRAIGATRRQVLVSVLVEAVLIGLVAALIGIVAGIGLATGIYALLNSIGLELPKAGTIVSADTVIWSIVAGVGVTLFSALIPAWRATRVPPIAALRDVATDTSGTSKIRIGIGLALAVLAVVFIAPVYGEDPDTAALQSLGLGAVLLLVALIVLGPVIARPVARAIGAPLSWLRGTTGHLARENASRSPKRTASTAAALMIGIALVGFITILISSARVSIDEQVSRGLKADLIIRAESFGAGIPIAFEEEIAGRDDVATVAALRQGQVQLALPDGDTTTTFMGAINPERYDRAVEVQMVEGSLADLQPGGLVVDRRQAENRDLAVGDTVEVTFLPAANVAELTVTAISDDPQLLGFYTTTHEDWAANVPNQTNGTIFVSAAEGTTVDDLQRELRRAAEEYPGVLVENQDEFLDAIASQLNVILNVVLGLLVVSVLIALIGIANTLSLSVYERTRELGLLRAVGMTRSQLRASVRWEAAIIAVLGTLLGLALAVGLSYSLIQGLGPQGFSAFQVPVGQMAIIVVVGALLGVLASLLPARRAAKLNVLEAIASE</sequence>